<evidence type="ECO:0000256" key="11">
    <source>
        <dbReference type="ARBA" id="ARBA00023204"/>
    </source>
</evidence>
<dbReference type="GO" id="GO:0007095">
    <property type="term" value="P:mitotic G2 DNA damage checkpoint signaling"/>
    <property type="evidence" value="ECO:0007669"/>
    <property type="project" value="UniProtKB-UniRule"/>
</dbReference>
<name>T1FUP2_HELRO</name>
<dbReference type="STRING" id="6412.T1FUP2"/>
<dbReference type="GO" id="GO:0045739">
    <property type="term" value="P:positive regulation of DNA repair"/>
    <property type="evidence" value="ECO:0007669"/>
    <property type="project" value="UniProtKB-UniRule"/>
</dbReference>
<dbReference type="GeneID" id="20212538"/>
<evidence type="ECO:0000256" key="8">
    <source>
        <dbReference type="ARBA" id="ARBA00022776"/>
    </source>
</evidence>
<evidence type="ECO:0000313" key="18">
    <source>
        <dbReference type="EnsemblMetazoa" id="HelroP193162"/>
    </source>
</evidence>
<dbReference type="GO" id="GO:0006915">
    <property type="term" value="P:apoptotic process"/>
    <property type="evidence" value="ECO:0007669"/>
    <property type="project" value="UniProtKB-UniRule"/>
</dbReference>
<evidence type="ECO:0000256" key="14">
    <source>
        <dbReference type="ARBA" id="ARBA00025766"/>
    </source>
</evidence>
<keyword evidence="19" id="KW-1185">Reference proteome</keyword>
<evidence type="ECO:0000313" key="19">
    <source>
        <dbReference type="Proteomes" id="UP000015101"/>
    </source>
</evidence>
<dbReference type="RefSeq" id="XP_009024059.1">
    <property type="nucleotide sequence ID" value="XM_009025811.1"/>
</dbReference>
<keyword evidence="10 15" id="KW-0156">Chromatin regulator</keyword>
<reference evidence="17 19" key="2">
    <citation type="journal article" date="2013" name="Nature">
        <title>Insights into bilaterian evolution from three spiralian genomes.</title>
        <authorList>
            <person name="Simakov O."/>
            <person name="Marletaz F."/>
            <person name="Cho S.J."/>
            <person name="Edsinger-Gonzales E."/>
            <person name="Havlak P."/>
            <person name="Hellsten U."/>
            <person name="Kuo D.H."/>
            <person name="Larsson T."/>
            <person name="Lv J."/>
            <person name="Arendt D."/>
            <person name="Savage R."/>
            <person name="Osoegawa K."/>
            <person name="de Jong P."/>
            <person name="Grimwood J."/>
            <person name="Chapman J.A."/>
            <person name="Shapiro H."/>
            <person name="Aerts A."/>
            <person name="Otillar R.P."/>
            <person name="Terry A.Y."/>
            <person name="Boore J.L."/>
            <person name="Grigoriev I.V."/>
            <person name="Lindberg D.R."/>
            <person name="Seaver E.C."/>
            <person name="Weisblat D.A."/>
            <person name="Putnam N.H."/>
            <person name="Rokhsar D.S."/>
        </authorList>
    </citation>
    <scope>NUCLEOTIDE SEQUENCE</scope>
</reference>
<dbReference type="GO" id="GO:0010212">
    <property type="term" value="P:response to ionizing radiation"/>
    <property type="evidence" value="ECO:0007669"/>
    <property type="project" value="UniProtKB-UniRule"/>
</dbReference>
<dbReference type="GO" id="GO:0070552">
    <property type="term" value="C:BRISC complex"/>
    <property type="evidence" value="ECO:0007669"/>
    <property type="project" value="UniProtKB-UniRule"/>
</dbReference>
<organism evidence="18 19">
    <name type="scientific">Helobdella robusta</name>
    <name type="common">Californian leech</name>
    <dbReference type="NCBI Taxonomy" id="6412"/>
    <lineage>
        <taxon>Eukaryota</taxon>
        <taxon>Metazoa</taxon>
        <taxon>Spiralia</taxon>
        <taxon>Lophotrochozoa</taxon>
        <taxon>Annelida</taxon>
        <taxon>Clitellata</taxon>
        <taxon>Hirudinea</taxon>
        <taxon>Rhynchobdellida</taxon>
        <taxon>Glossiphoniidae</taxon>
        <taxon>Helobdella</taxon>
    </lineage>
</organism>
<reference evidence="19" key="1">
    <citation type="submission" date="2012-12" db="EMBL/GenBank/DDBJ databases">
        <authorList>
            <person name="Hellsten U."/>
            <person name="Grimwood J."/>
            <person name="Chapman J.A."/>
            <person name="Shapiro H."/>
            <person name="Aerts A."/>
            <person name="Otillar R.P."/>
            <person name="Terry A.Y."/>
            <person name="Boore J.L."/>
            <person name="Simakov O."/>
            <person name="Marletaz F."/>
            <person name="Cho S.-J."/>
            <person name="Edsinger-Gonzales E."/>
            <person name="Havlak P."/>
            <person name="Kuo D.-H."/>
            <person name="Larsson T."/>
            <person name="Lv J."/>
            <person name="Arendt D."/>
            <person name="Savage R."/>
            <person name="Osoegawa K."/>
            <person name="de Jong P."/>
            <person name="Lindberg D.R."/>
            <person name="Seaver E.C."/>
            <person name="Weisblat D.A."/>
            <person name="Putnam N.H."/>
            <person name="Grigoriev I.V."/>
            <person name="Rokhsar D.S."/>
        </authorList>
    </citation>
    <scope>NUCLEOTIDE SEQUENCE</scope>
</reference>
<dbReference type="EnsemblMetazoa" id="HelroT193162">
    <property type="protein sequence ID" value="HelroP193162"/>
    <property type="gene ID" value="HelroG193162"/>
</dbReference>
<evidence type="ECO:0000256" key="1">
    <source>
        <dbReference type="ARBA" id="ARBA00004123"/>
    </source>
</evidence>
<dbReference type="EMBL" id="AMQM01006123">
    <property type="status" value="NOT_ANNOTATED_CDS"/>
    <property type="molecule type" value="Genomic_DNA"/>
</dbReference>
<dbReference type="Proteomes" id="UP000015101">
    <property type="component" value="Unassembled WGS sequence"/>
</dbReference>
<sequence>MEGVSTAAEKTFVPWVEKMVDVLQSRCEEVGTCTGFLRIINLGTGNGDDSKADRFTVTFPYGGQHLKWEVIFNANYPHLPPDFIFIGEEESFFPEMDNLKHLCNWNANNPAMLFLVVRELVGEYRDHHLRLLAGSRLEFEYNSLISDEALTTTKGSAADDDDDDGGGDDDDDEKGSKMAVEVHVAENEEGQLGPVQFMVRLPVNFKSLPPVFNEENQGEDKVLILVTFQSLEGGNVRTQKCLSPRVEAAFSKLGGLPPISFPHEGCINDYISSITQHVQKMVDQLCESFERRREYISHAVSLLASHIIEFDAITFWRADFLFEEDNGHHTTATTPQHKPQRTPPHKVDLPMKFPSEQPILTFISTCNLHSSLVQPMQKVNRSYPFSPRWSTHEMVTRLRQYVTERLPGVDRDLNALST</sequence>
<dbReference type="GO" id="GO:0070531">
    <property type="term" value="C:BRCA1-A complex"/>
    <property type="evidence" value="ECO:0000318"/>
    <property type="project" value="GO_Central"/>
</dbReference>
<dbReference type="InterPro" id="IPR010358">
    <property type="entry name" value="BRE"/>
</dbReference>
<feature type="compositionally biased region" description="Acidic residues" evidence="16">
    <location>
        <begin position="158"/>
        <end position="173"/>
    </location>
</feature>
<dbReference type="HOGENOM" id="CLU_057019_0_0_1"/>
<dbReference type="KEGG" id="hro:HELRODRAFT_193162"/>
<evidence type="ECO:0000256" key="5">
    <source>
        <dbReference type="ARBA" id="ARBA00022703"/>
    </source>
</evidence>
<protein>
    <recommendedName>
        <fullName evidence="2 15">BRISC and BRCA1-A complex member 2</fullName>
    </recommendedName>
</protein>
<evidence type="ECO:0000256" key="10">
    <source>
        <dbReference type="ARBA" id="ARBA00022853"/>
    </source>
</evidence>
<keyword evidence="3 15" id="KW-0963">Cytoplasm</keyword>
<evidence type="ECO:0000313" key="17">
    <source>
        <dbReference type="EMBL" id="ESN97993.1"/>
    </source>
</evidence>
<comment type="subcellular location">
    <subcellularLocation>
        <location evidence="15">Cytoplasm</location>
    </subcellularLocation>
    <subcellularLocation>
        <location evidence="1 15">Nucleus</location>
    </subcellularLocation>
    <text evidence="15">Localizes at sites of DNA damage at double-strand breaks (DSBs).</text>
</comment>
<keyword evidence="9 15" id="KW-0833">Ubl conjugation pathway</keyword>
<evidence type="ECO:0000256" key="4">
    <source>
        <dbReference type="ARBA" id="ARBA00022618"/>
    </source>
</evidence>
<evidence type="ECO:0000256" key="12">
    <source>
        <dbReference type="ARBA" id="ARBA00023242"/>
    </source>
</evidence>
<dbReference type="CTD" id="20212538"/>
<comment type="function">
    <text evidence="15">May play a role in homeostasis or cellular differentiation in cells of neural, epithelial and germline origins. May also act as a death receptor-associated anti-apoptotic protein, which inhibits the mitochondrial apoptotic pathway.</text>
</comment>
<evidence type="ECO:0000256" key="2">
    <source>
        <dbReference type="ARBA" id="ARBA00019438"/>
    </source>
</evidence>
<dbReference type="GO" id="GO:0006302">
    <property type="term" value="P:double-strand break repair"/>
    <property type="evidence" value="ECO:0000318"/>
    <property type="project" value="GO_Central"/>
</dbReference>
<keyword evidence="8 15" id="KW-0498">Mitosis</keyword>
<dbReference type="GO" id="GO:0006325">
    <property type="term" value="P:chromatin organization"/>
    <property type="evidence" value="ECO:0007669"/>
    <property type="project" value="UniProtKB-UniRule"/>
</dbReference>
<dbReference type="PANTHER" id="PTHR15189:SF7">
    <property type="entry name" value="BRISC AND BRCA1-A COMPLEX MEMBER 2"/>
    <property type="match status" value="1"/>
</dbReference>
<dbReference type="GO" id="GO:0051301">
    <property type="term" value="P:cell division"/>
    <property type="evidence" value="ECO:0007669"/>
    <property type="project" value="UniProtKB-UniRule"/>
</dbReference>
<feature type="region of interest" description="Disordered" evidence="16">
    <location>
        <begin position="152"/>
        <end position="176"/>
    </location>
</feature>
<evidence type="ECO:0000256" key="3">
    <source>
        <dbReference type="ARBA" id="ARBA00022490"/>
    </source>
</evidence>
<dbReference type="eggNOG" id="ENOG502QUU0">
    <property type="taxonomic scope" value="Eukaryota"/>
</dbReference>
<evidence type="ECO:0000256" key="13">
    <source>
        <dbReference type="ARBA" id="ARBA00023306"/>
    </source>
</evidence>
<dbReference type="OMA" id="CINDYIS"/>
<comment type="subunit">
    <text evidence="15">Component of the ARISC complex. Component of the BRCA1-A complex. Component of the BRISC complex. Binds polyubiquitin.</text>
</comment>
<evidence type="ECO:0000256" key="16">
    <source>
        <dbReference type="SAM" id="MobiDB-lite"/>
    </source>
</evidence>
<keyword evidence="4 15" id="KW-0132">Cell division</keyword>
<comment type="similarity">
    <text evidence="14 15">Belongs to the BABAM2 family.</text>
</comment>
<keyword evidence="6" id="KW-0677">Repeat</keyword>
<keyword evidence="7 15" id="KW-0227">DNA damage</keyword>
<evidence type="ECO:0000256" key="9">
    <source>
        <dbReference type="ARBA" id="ARBA00022786"/>
    </source>
</evidence>
<keyword evidence="5 15" id="KW-0053">Apoptosis</keyword>
<dbReference type="GO" id="GO:0005737">
    <property type="term" value="C:cytoplasm"/>
    <property type="evidence" value="ECO:0007669"/>
    <property type="project" value="UniProtKB-SubCell"/>
</dbReference>
<dbReference type="GO" id="GO:0031593">
    <property type="term" value="F:polyubiquitin modification-dependent protein binding"/>
    <property type="evidence" value="ECO:0007669"/>
    <property type="project" value="UniProtKB-UniRule"/>
</dbReference>
<proteinExistence type="inferred from homology"/>
<keyword evidence="11 15" id="KW-0234">DNA repair</keyword>
<dbReference type="PANTHER" id="PTHR15189">
    <property type="entry name" value="BRISC AND BRCA1-A COMPLEX MEMBER 2"/>
    <property type="match status" value="1"/>
</dbReference>
<dbReference type="EMBL" id="KB097269">
    <property type="protein sequence ID" value="ESN97993.1"/>
    <property type="molecule type" value="Genomic_DNA"/>
</dbReference>
<gene>
    <name evidence="18" type="primary">20212538</name>
    <name evidence="17" type="ORF">HELRODRAFT_193162</name>
</gene>
<dbReference type="AlphaFoldDB" id="T1FUP2"/>
<dbReference type="OrthoDB" id="538811at2759"/>
<keyword evidence="12 15" id="KW-0539">Nucleus</keyword>
<comment type="domain">
    <text evidence="15">Contains 2 ubiquitin-conjugating enzyme family-like (UEV-like) regions. These regions lack the critical Cys residues required for ubiquitination but retain the ability to bind ubiquitin.</text>
</comment>
<reference evidence="18" key="3">
    <citation type="submission" date="2015-06" db="UniProtKB">
        <authorList>
            <consortium name="EnsemblMetazoa"/>
        </authorList>
    </citation>
    <scope>IDENTIFICATION</scope>
</reference>
<keyword evidence="13 15" id="KW-0131">Cell cycle</keyword>
<dbReference type="InParanoid" id="T1FUP2"/>
<dbReference type="Pfam" id="PF06113">
    <property type="entry name" value="BRE"/>
    <property type="match status" value="2"/>
</dbReference>
<evidence type="ECO:0000256" key="7">
    <source>
        <dbReference type="ARBA" id="ARBA00022763"/>
    </source>
</evidence>
<accession>T1FUP2</accession>
<evidence type="ECO:0000256" key="6">
    <source>
        <dbReference type="ARBA" id="ARBA00022737"/>
    </source>
</evidence>
<evidence type="ECO:0000256" key="15">
    <source>
        <dbReference type="RuleBase" id="RU368019"/>
    </source>
</evidence>